<dbReference type="Ensembl" id="ENSSPAT00000028330.1">
    <property type="protein sequence ID" value="ENSSPAP00000027876.1"/>
    <property type="gene ID" value="ENSSPAG00000020998.1"/>
</dbReference>
<protein>
    <recommendedName>
        <fullName evidence="4">DUF4371 domain-containing protein</fullName>
    </recommendedName>
</protein>
<sequence length="506" mass="56779">VTKPFSCCRSWNSETVFDSTSGFNNWKKATYKDAGFAVHTKSDRHKQVMTAWMDYQKAEHNKQVQENRDYFKAAVEVLLLTATQNIAQRGNESADSDNKGNFRAILETIANHDNVVKKRLTSINNAKYTSKVIQNEVLSCLADMDSEVIGILADETKDEKGKEQMSLVLRYYFSGAVHESVLHFESSDRLDAAGLTDKITHILESHGLQYRDNLVGQACDGASIMSGKHSGVQACIKEQAKYAFYIHCSAHCLHLVLVDTVKAVPEAEQFFSLLERLASETQDRLRAIKQVLQEVAQESSGNRSVEAQGLLAQLDLQFIVYLFTFCKVFGEAKFLSDMLQSPSLDFLKAVDLVMALIQTFIDSIAESFFDNLWDEVLNIGEQCATAVQPKNAKKIHDGMQRPSNVVELTWFIESDKEVFLSSSNCKIAVSILVSTASCEQSFSTLTLVKTYLRSTMADDRLSNLGVLSTESRRAKSLNLDAFVDLFARNHKNRRIPLTQQTKVQQK</sequence>
<dbReference type="AlphaFoldDB" id="A0A3B5B513"/>
<dbReference type="PANTHER" id="PTHR45749">
    <property type="match status" value="1"/>
</dbReference>
<dbReference type="STRING" id="144197.ENSSPAP00000027876"/>
<evidence type="ECO:0000313" key="3">
    <source>
        <dbReference type="Ensembl" id="ENSSPAP00000027876.1"/>
    </source>
</evidence>
<proteinExistence type="predicted"/>
<reference evidence="3" key="1">
    <citation type="submission" date="2023-09" db="UniProtKB">
        <authorList>
            <consortium name="Ensembl"/>
        </authorList>
    </citation>
    <scope>IDENTIFICATION</scope>
</reference>
<dbReference type="Pfam" id="PF05699">
    <property type="entry name" value="Dimer_Tnp_hAT"/>
    <property type="match status" value="1"/>
</dbReference>
<accession>A0A3B5B513</accession>
<dbReference type="PANTHER" id="PTHR45749:SF37">
    <property type="entry name" value="OS05G0311600 PROTEIN"/>
    <property type="match status" value="1"/>
</dbReference>
<dbReference type="InterPro" id="IPR012337">
    <property type="entry name" value="RNaseH-like_sf"/>
</dbReference>
<dbReference type="Pfam" id="PF14291">
    <property type="entry name" value="DUF4371"/>
    <property type="match status" value="1"/>
</dbReference>
<dbReference type="GO" id="GO:0046983">
    <property type="term" value="F:protein dimerization activity"/>
    <property type="evidence" value="ECO:0007669"/>
    <property type="project" value="InterPro"/>
</dbReference>
<organism evidence="3">
    <name type="scientific">Stegastes partitus</name>
    <name type="common">bicolor damselfish</name>
    <dbReference type="NCBI Taxonomy" id="144197"/>
    <lineage>
        <taxon>Eukaryota</taxon>
        <taxon>Metazoa</taxon>
        <taxon>Chordata</taxon>
        <taxon>Craniata</taxon>
        <taxon>Vertebrata</taxon>
        <taxon>Euteleostomi</taxon>
        <taxon>Actinopterygii</taxon>
        <taxon>Neopterygii</taxon>
        <taxon>Teleostei</taxon>
        <taxon>Neoteleostei</taxon>
        <taxon>Acanthomorphata</taxon>
        <taxon>Ovalentaria</taxon>
        <taxon>Pomacentridae</taxon>
        <taxon>Stegastes</taxon>
    </lineage>
</organism>
<evidence type="ECO:0008006" key="4">
    <source>
        <dbReference type="Google" id="ProtNLM"/>
    </source>
</evidence>
<dbReference type="InterPro" id="IPR008906">
    <property type="entry name" value="HATC_C_dom"/>
</dbReference>
<evidence type="ECO:0000259" key="2">
    <source>
        <dbReference type="Pfam" id="PF14291"/>
    </source>
</evidence>
<dbReference type="GeneTree" id="ENSGT00940000164001"/>
<dbReference type="InterPro" id="IPR025398">
    <property type="entry name" value="DUF4371"/>
</dbReference>
<evidence type="ECO:0000259" key="1">
    <source>
        <dbReference type="Pfam" id="PF05699"/>
    </source>
</evidence>
<name>A0A3B5B513_9TELE</name>
<dbReference type="SUPFAM" id="SSF53098">
    <property type="entry name" value="Ribonuclease H-like"/>
    <property type="match status" value="1"/>
</dbReference>
<feature type="domain" description="DUF4371" evidence="2">
    <location>
        <begin position="21"/>
        <end position="231"/>
    </location>
</feature>
<feature type="domain" description="HAT C-terminal dimerisation" evidence="1">
    <location>
        <begin position="410"/>
        <end position="470"/>
    </location>
</feature>